<feature type="transmembrane region" description="Helical" evidence="1">
    <location>
        <begin position="63"/>
        <end position="82"/>
    </location>
</feature>
<feature type="transmembrane region" description="Helical" evidence="1">
    <location>
        <begin position="30"/>
        <end position="51"/>
    </location>
</feature>
<dbReference type="SUPFAM" id="SSF103481">
    <property type="entry name" value="Multidrug resistance efflux transporter EmrE"/>
    <property type="match status" value="2"/>
</dbReference>
<accession>A0A6C0K289</accession>
<dbReference type="AlphaFoldDB" id="A0A6C0K289"/>
<proteinExistence type="predicted"/>
<dbReference type="PANTHER" id="PTHR22911">
    <property type="entry name" value="ACYL-MALONYL CONDENSING ENZYME-RELATED"/>
    <property type="match status" value="1"/>
</dbReference>
<reference evidence="3" key="1">
    <citation type="journal article" date="2020" name="Nature">
        <title>Giant virus diversity and host interactions through global metagenomics.</title>
        <authorList>
            <person name="Schulz F."/>
            <person name="Roux S."/>
            <person name="Paez-Espino D."/>
            <person name="Jungbluth S."/>
            <person name="Walsh D.A."/>
            <person name="Denef V.J."/>
            <person name="McMahon K.D."/>
            <person name="Konstantinidis K.T."/>
            <person name="Eloe-Fadrosh E.A."/>
            <person name="Kyrpides N.C."/>
            <person name="Woyke T."/>
        </authorList>
    </citation>
    <scope>NUCLEOTIDE SEQUENCE</scope>
    <source>
        <strain evidence="3">GVMAG-S-1101171-110</strain>
    </source>
</reference>
<dbReference type="GO" id="GO:0016020">
    <property type="term" value="C:membrane"/>
    <property type="evidence" value="ECO:0007669"/>
    <property type="project" value="InterPro"/>
</dbReference>
<protein>
    <recommendedName>
        <fullName evidence="2">EamA domain-containing protein</fullName>
    </recommendedName>
</protein>
<sequence length="292" mass="31302">MIGIPELMVLSSEVILASYPILIKSVQTNLWTQIVSRMGIYGLVAFFALLAQPSQLAAVSPTYLGGAGLLNLLHVSTSYKAFKDLPAGNAMAIFYMYPVWNLLGAWLLLGETVPMDSLPWIGLAMAGMLAIAHPDTGTLLEAKNPFALLCALLSGLTETCIYFFFKILGSEEGTFKGMFELYGGSFLWILAAMAGGSFLPAGSPVELPAIDKTPKVWMYMVLFNVFVGFTGYFMRLSAIPLVSTLIYSALTLTGIVAAYGFGYLFEGEKPSWMAAGGALAIIVANGVLLGKK</sequence>
<feature type="transmembrane region" description="Helical" evidence="1">
    <location>
        <begin position="88"/>
        <end position="110"/>
    </location>
</feature>
<evidence type="ECO:0000256" key="1">
    <source>
        <dbReference type="SAM" id="Phobius"/>
    </source>
</evidence>
<keyword evidence="1" id="KW-0812">Transmembrane</keyword>
<dbReference type="InterPro" id="IPR000620">
    <property type="entry name" value="EamA_dom"/>
</dbReference>
<keyword evidence="1" id="KW-1133">Transmembrane helix</keyword>
<feature type="transmembrane region" description="Helical" evidence="1">
    <location>
        <begin position="216"/>
        <end position="233"/>
    </location>
</feature>
<dbReference type="Pfam" id="PF00892">
    <property type="entry name" value="EamA"/>
    <property type="match status" value="1"/>
</dbReference>
<feature type="transmembrane region" description="Helical" evidence="1">
    <location>
        <begin position="146"/>
        <end position="165"/>
    </location>
</feature>
<name>A0A6C0K289_9ZZZZ</name>
<keyword evidence="1" id="KW-0472">Membrane</keyword>
<evidence type="ECO:0000259" key="2">
    <source>
        <dbReference type="Pfam" id="PF00892"/>
    </source>
</evidence>
<feature type="transmembrane region" description="Helical" evidence="1">
    <location>
        <begin position="271"/>
        <end position="290"/>
    </location>
</feature>
<feature type="transmembrane region" description="Helical" evidence="1">
    <location>
        <begin position="117"/>
        <end position="134"/>
    </location>
</feature>
<feature type="domain" description="EamA" evidence="2">
    <location>
        <begin position="6"/>
        <end position="131"/>
    </location>
</feature>
<organism evidence="3">
    <name type="scientific">viral metagenome</name>
    <dbReference type="NCBI Taxonomy" id="1070528"/>
    <lineage>
        <taxon>unclassified sequences</taxon>
        <taxon>metagenomes</taxon>
        <taxon>organismal metagenomes</taxon>
    </lineage>
</organism>
<evidence type="ECO:0000313" key="3">
    <source>
        <dbReference type="EMBL" id="QHU12162.1"/>
    </source>
</evidence>
<dbReference type="InterPro" id="IPR037185">
    <property type="entry name" value="EmrE-like"/>
</dbReference>
<dbReference type="EMBL" id="MN740798">
    <property type="protein sequence ID" value="QHU12162.1"/>
    <property type="molecule type" value="Genomic_DNA"/>
</dbReference>
<feature type="transmembrane region" description="Helical" evidence="1">
    <location>
        <begin position="177"/>
        <end position="196"/>
    </location>
</feature>
<dbReference type="PANTHER" id="PTHR22911:SF137">
    <property type="entry name" value="SOLUTE CARRIER FAMILY 35 MEMBER G2-RELATED"/>
    <property type="match status" value="1"/>
</dbReference>
<feature type="transmembrane region" description="Helical" evidence="1">
    <location>
        <begin position="245"/>
        <end position="265"/>
    </location>
</feature>